<evidence type="ECO:0000256" key="1">
    <source>
        <dbReference type="ARBA" id="ARBA00022723"/>
    </source>
</evidence>
<dbReference type="Gene3D" id="3.40.140.10">
    <property type="entry name" value="Cytidine Deaminase, domain 2"/>
    <property type="match status" value="1"/>
</dbReference>
<organism evidence="4 5">
    <name type="scientific">Diceros bicornis minor</name>
    <name type="common">South-central black rhinoceros</name>
    <dbReference type="NCBI Taxonomy" id="77932"/>
    <lineage>
        <taxon>Eukaryota</taxon>
        <taxon>Metazoa</taxon>
        <taxon>Chordata</taxon>
        <taxon>Craniata</taxon>
        <taxon>Vertebrata</taxon>
        <taxon>Euteleostomi</taxon>
        <taxon>Mammalia</taxon>
        <taxon>Eutheria</taxon>
        <taxon>Laurasiatheria</taxon>
        <taxon>Perissodactyla</taxon>
        <taxon>Rhinocerotidae</taxon>
        <taxon>Diceros</taxon>
    </lineage>
</organism>
<evidence type="ECO:0008006" key="6">
    <source>
        <dbReference type="Google" id="ProtNLM"/>
    </source>
</evidence>
<keyword evidence="3" id="KW-0862">Zinc</keyword>
<protein>
    <recommendedName>
        <fullName evidence="6">Deoxycytidine deaminase</fullName>
    </recommendedName>
</protein>
<dbReference type="Proteomes" id="UP000551758">
    <property type="component" value="Unassembled WGS sequence"/>
</dbReference>
<dbReference type="GO" id="GO:0045869">
    <property type="term" value="P:negative regulation of single stranded viral RNA replication via double stranded DNA intermediate"/>
    <property type="evidence" value="ECO:0007669"/>
    <property type="project" value="TreeGrafter"/>
</dbReference>
<dbReference type="GO" id="GO:0070383">
    <property type="term" value="P:DNA cytosine deamination"/>
    <property type="evidence" value="ECO:0007669"/>
    <property type="project" value="TreeGrafter"/>
</dbReference>
<keyword evidence="5" id="KW-1185">Reference proteome</keyword>
<dbReference type="GO" id="GO:0000932">
    <property type="term" value="C:P-body"/>
    <property type="evidence" value="ECO:0007669"/>
    <property type="project" value="TreeGrafter"/>
</dbReference>
<evidence type="ECO:0000313" key="5">
    <source>
        <dbReference type="Proteomes" id="UP000551758"/>
    </source>
</evidence>
<name>A0A7J7FKE8_DICBM</name>
<evidence type="ECO:0000313" key="4">
    <source>
        <dbReference type="EMBL" id="KAF5928114.1"/>
    </source>
</evidence>
<dbReference type="GO" id="GO:0004126">
    <property type="term" value="F:cytidine deaminase activity"/>
    <property type="evidence" value="ECO:0007669"/>
    <property type="project" value="TreeGrafter"/>
</dbReference>
<keyword evidence="2" id="KW-0378">Hydrolase</keyword>
<dbReference type="InterPro" id="IPR016193">
    <property type="entry name" value="Cytidine_deaminase-like"/>
</dbReference>
<dbReference type="SUPFAM" id="SSF53927">
    <property type="entry name" value="Cytidine deaminase-like"/>
    <property type="match status" value="1"/>
</dbReference>
<keyword evidence="1" id="KW-0479">Metal-binding</keyword>
<dbReference type="GO" id="GO:0016554">
    <property type="term" value="P:cytidine to uridine editing"/>
    <property type="evidence" value="ECO:0007669"/>
    <property type="project" value="TreeGrafter"/>
</dbReference>
<dbReference type="PANTHER" id="PTHR13857:SF20">
    <property type="entry name" value="DNA DC-DU-EDITING ENZYME APOBEC-3G"/>
    <property type="match status" value="1"/>
</dbReference>
<dbReference type="GO" id="GO:0051607">
    <property type="term" value="P:defense response to virus"/>
    <property type="evidence" value="ECO:0007669"/>
    <property type="project" value="TreeGrafter"/>
</dbReference>
<reference evidence="4 5" key="1">
    <citation type="journal article" date="2020" name="Mol. Biol. Evol.">
        <title>Interspecific Gene Flow and the Evolution of Specialization in Black and White Rhinoceros.</title>
        <authorList>
            <person name="Moodley Y."/>
            <person name="Westbury M.V."/>
            <person name="Russo I.M."/>
            <person name="Gopalakrishnan S."/>
            <person name="Rakotoarivelo A."/>
            <person name="Olsen R.A."/>
            <person name="Prost S."/>
            <person name="Tunstall T."/>
            <person name="Ryder O.A."/>
            <person name="Dalen L."/>
            <person name="Bruford M.W."/>
        </authorList>
    </citation>
    <scope>NUCLEOTIDE SEQUENCE [LARGE SCALE GENOMIC DNA]</scope>
    <source>
        <strain evidence="4">SBR-YM</strain>
        <tissue evidence="4">Skin</tissue>
    </source>
</reference>
<evidence type="ECO:0000256" key="2">
    <source>
        <dbReference type="ARBA" id="ARBA00022801"/>
    </source>
</evidence>
<dbReference type="PANTHER" id="PTHR13857">
    <property type="entry name" value="MRNA EDITING ENZYME"/>
    <property type="match status" value="1"/>
</dbReference>
<dbReference type="AlphaFoldDB" id="A0A7J7FKE8"/>
<dbReference type="EMBL" id="JACDTQ010000473">
    <property type="protein sequence ID" value="KAF5928114.1"/>
    <property type="molecule type" value="Genomic_DNA"/>
</dbReference>
<comment type="caution">
    <text evidence="4">The sequence shown here is derived from an EMBL/GenBank/DDBJ whole genome shotgun (WGS) entry which is preliminary data.</text>
</comment>
<dbReference type="GO" id="GO:0005634">
    <property type="term" value="C:nucleus"/>
    <property type="evidence" value="ECO:0007669"/>
    <property type="project" value="TreeGrafter"/>
</dbReference>
<dbReference type="Pfam" id="PF18772">
    <property type="entry name" value="APOBEC2"/>
    <property type="match status" value="1"/>
</dbReference>
<dbReference type="InterPro" id="IPR050610">
    <property type="entry name" value="APOBEC_Cyt_Deaminase"/>
</dbReference>
<dbReference type="GO" id="GO:0003723">
    <property type="term" value="F:RNA binding"/>
    <property type="evidence" value="ECO:0007669"/>
    <property type="project" value="TreeGrafter"/>
</dbReference>
<proteinExistence type="predicted"/>
<sequence>MDSDTFTANFNNTELPHETCLCYEVELPDGDSRVPLDQDKGFLQNTVTDQPDGSRGQLPVQGPSGEKLLGAHGVSHRALSPLFPQLLRLHLESGETHFLDLIRSWELDRALHYTVTIFISWSPCAPCAKNLAEFLRENSHVSLRIFASRIYSLPGYEEGLRTLQAAGAQIAIMTSQEFKHCWETFVHHQGRPFQPWNGLDNTSHELSRDLQGILQ</sequence>
<gene>
    <name evidence="4" type="ORF">HPG69_017654</name>
</gene>
<evidence type="ECO:0000256" key="3">
    <source>
        <dbReference type="ARBA" id="ARBA00022833"/>
    </source>
</evidence>
<dbReference type="GO" id="GO:0046872">
    <property type="term" value="F:metal ion binding"/>
    <property type="evidence" value="ECO:0007669"/>
    <property type="project" value="UniProtKB-KW"/>
</dbReference>
<accession>A0A7J7FKE8</accession>